<keyword evidence="4" id="KW-1133">Transmembrane helix</keyword>
<feature type="transmembrane region" description="Helical" evidence="4">
    <location>
        <begin position="1910"/>
        <end position="1932"/>
    </location>
</feature>
<evidence type="ECO:0000256" key="2">
    <source>
        <dbReference type="ARBA" id="ARBA00022840"/>
    </source>
</evidence>
<reference evidence="6 7" key="1">
    <citation type="submission" date="2017-07" db="EMBL/GenBank/DDBJ databases">
        <authorList>
            <person name="Talla V."/>
            <person name="Backstrom N."/>
        </authorList>
    </citation>
    <scope>NUCLEOTIDE SEQUENCE [LARGE SCALE GENOMIC DNA]</scope>
</reference>
<dbReference type="SUPFAM" id="SSF52540">
    <property type="entry name" value="P-loop containing nucleoside triphosphate hydrolases"/>
    <property type="match status" value="2"/>
</dbReference>
<dbReference type="InterPro" id="IPR003593">
    <property type="entry name" value="AAA+_ATPase"/>
</dbReference>
<feature type="transmembrane region" description="Helical" evidence="4">
    <location>
        <begin position="2345"/>
        <end position="2366"/>
    </location>
</feature>
<keyword evidence="7" id="KW-1185">Reference proteome</keyword>
<dbReference type="SMART" id="SM00382">
    <property type="entry name" value="AAA"/>
    <property type="match status" value="2"/>
</dbReference>
<keyword evidence="2" id="KW-0067">ATP-binding</keyword>
<sequence length="2599" mass="293417">MSGLTNFALKFVTKQQKHDILLYSTLLSKLIEIAEQLININMKIEQVVYDVSLRNPEAVKILLKLPLSIVANGLEGLADPERAQIITSNLEHPEQPFCDLDKVTKFFMVTTKEATEIKILLCSDAWKQYVHDMIVSFGTYDVKKNINSMASLFIMDTLGRDIMDQLYTIDQDMNILKNFTQLLATLDKIEKPNLNWSRIFNENRDAEFLEVINGPRISCKRSSKTKCPASAEDKSDPQKGHRNASMYLTFPRKIDEDSFVWTLCNVSNAIEDGLKADSLFAKADLYMKVSSDYPYVFEFRSYGMDAQTQTKVQEMFEDAKSLKVSLRVLDIMDYEVFDMKSDIWLKIKYALAISAGPMDAVHDLIIFVNDVLKNDLQETELPTKTASALHTVILAMPELLLETSRIIVDDALEVEPLVTILNSDKPWPCYKSLTDILQFGSKTKGSVKTLELLLCFDEPLQEEWKAYVQKKNKTAKWNSTSYEPHVILKFSSAFDGSLESIDALKEISKNINKIENTTMLQIAGFTKDTALYMLYEKMPDFIAVLVRRASQTVFWDCEAVVMALKPAPGSPITSSIIRRIYPLVCPTFFYWIGMPRGDNKFMDIIAKPQYLYFTLNVTDFTSKYNEAYTNVNDLYNLVRNLTNNPIKVDLSIDNLKTRLGTAVNSVLSFKISEKDPSYILFNNIMNKQTISTVYLTRTVVIINKMLELFNTINISEVISNVSEEDAKKIESDLNSIKRMFTRRPTEVIGIHFDVITDVLWTNRNDYKITNGLEVMCDSVVSNDTSKVILGESQRVKSIICSKQYKILYNAVQHVLDDDYEAIRNSLLHSVKILQTNNTEDVANVFSYINERAPLVESLKTSISYAYDLSIPIYLRYLHSTLQHYGIVVEFLAGNDWWTELRSLYSGYYSKQFLNSVESVFEISEDIITNVDKLHIVRLIHDISENNSEILCQTNVSLSDYLPDSRGHLSRLQRQLCSHNTTELFREIPPLLFASQEYETSLKLKPDIDYPDLYLDLANTESKLSSITHGPQTPQLPHWITEAKISKLKALLIGLLSKETLTKISFGMMSNIVDASTLYLNTTYCTYCPEITSWLKQLNLQLYKRPEYDNLLCHLDSMRLEDIHLELNNDFHWDMAIGEIISTRNYTKYELNKSLNEFLELVEQNILEDITATTRITDCLAHNISRNAMGNATLFAKVLSRTITLFRAELPHLQEINGITEVKYFKNLESEVANNLVLDVPLVDCLKDSKQFLDDIANKMHGEILDDIKDSNIDIRLINDSVNDIEVVKLKSNDWQVICILQHEEFWRFNFITNILRPSEAVVESISTILGFLSKMDVENAAKGNLASVINVAMQLLMDDTLNGITYSIDRILSEVKPFLHDTALDVDINSLTQGLRVIHQLKNDIIENDVKIKIADVFVNPEKIKLSMINKGINKTEFWTQTAPELQEGYINLKPLFSRKHGTYQISDFVCKIENISQVFTLSTTENIKAKELYSLVADQFCGMTDEHAKQIIPILIENINFTYILDQVKELLLTKLYKASNLTQEEGVEVFSKLSEMTTFLPKVQDSVANITGTLAQEPLFQRLKSGFSIGGISRFYKTVVSSINLSSQPDKEQLQVLPMHSFAPAFSTIDTISSHKDGLRALTELLSSDQYQEIRKALIGDIAPPSIDVDDLINGLGDTKSLGNLLRKASDFLRCINTDRFHGVSDEETMAREAARLTRVNEFSAGLVFLNMNNNSEKVPANVEYKIRMDIENAPTTKHTKNYDNRKHKRDTAVTEDANWSQYTQQNPYHCYINVGDGSEPHLPHSIMVPSHLHRDGGDDGVDFVSPILHQDSSADCAFLDFRIALLFWTLCNNYLVSKLFNSASLGGVCAAMTYLMTFMPFIVILSLEDVLSSSLKTFVSLSMSSSLCYGFLFITRFEAMGVGAGWAQLWEAPDNTSDMNIGIAGLMLLFDAVLYFIVGYFLEIIWVSIINITKVYGRGPPALDNVSMELHPGQVTTLLGHNGAGKSTLINILTGMLKPTSGQVVIRSDSSGVTRAGVCPQRDVLYEHMSAREHVTIILSVLSLGAVSDEAVSRLSGGTRRRLCVALAFVARPALVSLDEPTAGVDPRARSVVFPDTRLSQDNTKELDIEEKTKHLLTVTKSVVKNAGLVDVDGTEVDINIPFYDPDGVNNKWLLFLLIGLPPLFVLIAMGFSKIRPPVNDEISLNPKPSLHSSHIDPYFAANVMEIQQCEMTGQLEHPELMMLPDISTLNEWLISSQQQYIEKRYACAGVVHTTEKLFKEASLANMSTDYIRWLLHKIFLISPQFCLVDGLLEIAKNTIQSQVLQQFAMDTYRDPFNTTLIFYHCVALICVGTLLFLLNLAIEYNMFELMFVRFSGARYEAISGVSSEVKSVAREERRVRAAVAPLRLRTIGNINAVTGVGNSDVISCVGISKAYPTLTGYKLACTALVGQNGAGKSSTFAMLTGECPPSGGQLYVQDTPASPRHLRNALIIGDKEVISKMSDAFRLMQDLQRSCDIVDFTVNQSSLDQMFLSCSGKAEALCLEPDTLETDNHELHAGKYKINYPSLVVLRKPKIYILVLTKNHYIYYFKCNYDY</sequence>
<dbReference type="GO" id="GO:0016020">
    <property type="term" value="C:membrane"/>
    <property type="evidence" value="ECO:0007669"/>
    <property type="project" value="InterPro"/>
</dbReference>
<organism evidence="6 7">
    <name type="scientific">Leptidea sinapis</name>
    <dbReference type="NCBI Taxonomy" id="189913"/>
    <lineage>
        <taxon>Eukaryota</taxon>
        <taxon>Metazoa</taxon>
        <taxon>Ecdysozoa</taxon>
        <taxon>Arthropoda</taxon>
        <taxon>Hexapoda</taxon>
        <taxon>Insecta</taxon>
        <taxon>Pterygota</taxon>
        <taxon>Neoptera</taxon>
        <taxon>Endopterygota</taxon>
        <taxon>Lepidoptera</taxon>
        <taxon>Glossata</taxon>
        <taxon>Ditrysia</taxon>
        <taxon>Papilionoidea</taxon>
        <taxon>Pieridae</taxon>
        <taxon>Dismorphiinae</taxon>
        <taxon>Leptidea</taxon>
    </lineage>
</organism>
<feature type="domain" description="ABC transporter" evidence="5">
    <location>
        <begin position="1970"/>
        <end position="2175"/>
    </location>
</feature>
<feature type="transmembrane region" description="Helical" evidence="4">
    <location>
        <begin position="1868"/>
        <end position="1890"/>
    </location>
</feature>
<feature type="transmembrane region" description="Helical" evidence="4">
    <location>
        <begin position="1944"/>
        <end position="1965"/>
    </location>
</feature>
<keyword evidence="4" id="KW-0812">Transmembrane</keyword>
<dbReference type="GO" id="GO:0140359">
    <property type="term" value="F:ABC-type transporter activity"/>
    <property type="evidence" value="ECO:0007669"/>
    <property type="project" value="InterPro"/>
</dbReference>
<keyword evidence="4" id="KW-0472">Membrane</keyword>
<dbReference type="GO" id="GO:0005524">
    <property type="term" value="F:ATP binding"/>
    <property type="evidence" value="ECO:0007669"/>
    <property type="project" value="UniProtKB-KW"/>
</dbReference>
<dbReference type="InterPro" id="IPR027417">
    <property type="entry name" value="P-loop_NTPase"/>
</dbReference>
<feature type="region of interest" description="Disordered" evidence="3">
    <location>
        <begin position="221"/>
        <end position="242"/>
    </location>
</feature>
<feature type="transmembrane region" description="Helical" evidence="4">
    <location>
        <begin position="2176"/>
        <end position="2195"/>
    </location>
</feature>
<dbReference type="PROSITE" id="PS50893">
    <property type="entry name" value="ABC_TRANSPORTER_2"/>
    <property type="match status" value="1"/>
</dbReference>
<dbReference type="GO" id="GO:0016887">
    <property type="term" value="F:ATP hydrolysis activity"/>
    <property type="evidence" value="ECO:0007669"/>
    <property type="project" value="InterPro"/>
</dbReference>
<evidence type="ECO:0000256" key="1">
    <source>
        <dbReference type="ARBA" id="ARBA00022741"/>
    </source>
</evidence>
<evidence type="ECO:0000313" key="7">
    <source>
        <dbReference type="Proteomes" id="UP000324832"/>
    </source>
</evidence>
<protein>
    <recommendedName>
        <fullName evidence="5">ABC transporter domain-containing protein</fullName>
    </recommendedName>
</protein>
<dbReference type="InterPro" id="IPR003439">
    <property type="entry name" value="ABC_transporter-like_ATP-bd"/>
</dbReference>
<evidence type="ECO:0000313" key="6">
    <source>
        <dbReference type="EMBL" id="VVC90136.1"/>
    </source>
</evidence>
<gene>
    <name evidence="6" type="ORF">LSINAPIS_LOCUS3119</name>
</gene>
<keyword evidence="1" id="KW-0547">Nucleotide-binding</keyword>
<dbReference type="Proteomes" id="UP000324832">
    <property type="component" value="Unassembled WGS sequence"/>
</dbReference>
<accession>A0A5E4PVW2</accession>
<dbReference type="Pfam" id="PF00005">
    <property type="entry name" value="ABC_tran"/>
    <property type="match status" value="2"/>
</dbReference>
<proteinExistence type="predicted"/>
<dbReference type="GO" id="GO:0005319">
    <property type="term" value="F:lipid transporter activity"/>
    <property type="evidence" value="ECO:0007669"/>
    <property type="project" value="TreeGrafter"/>
</dbReference>
<dbReference type="InterPro" id="IPR026082">
    <property type="entry name" value="ABCA"/>
</dbReference>
<dbReference type="PANTHER" id="PTHR19229">
    <property type="entry name" value="ATP-BINDING CASSETTE TRANSPORTER SUBFAMILY A ABCA"/>
    <property type="match status" value="1"/>
</dbReference>
<name>A0A5E4PVW2_9NEOP</name>
<evidence type="ECO:0000256" key="3">
    <source>
        <dbReference type="SAM" id="MobiDB-lite"/>
    </source>
</evidence>
<dbReference type="Gene3D" id="3.40.50.300">
    <property type="entry name" value="P-loop containing nucleotide triphosphate hydrolases"/>
    <property type="match status" value="3"/>
</dbReference>
<evidence type="ECO:0000259" key="5">
    <source>
        <dbReference type="PROSITE" id="PS50893"/>
    </source>
</evidence>
<dbReference type="EMBL" id="FZQP02000726">
    <property type="protein sequence ID" value="VVC90136.1"/>
    <property type="molecule type" value="Genomic_DNA"/>
</dbReference>
<evidence type="ECO:0000256" key="4">
    <source>
        <dbReference type="SAM" id="Phobius"/>
    </source>
</evidence>